<organism evidence="1 2">
    <name type="scientific">Paracoccidioides brasiliensis</name>
    <dbReference type="NCBI Taxonomy" id="121759"/>
    <lineage>
        <taxon>Eukaryota</taxon>
        <taxon>Fungi</taxon>
        <taxon>Dikarya</taxon>
        <taxon>Ascomycota</taxon>
        <taxon>Pezizomycotina</taxon>
        <taxon>Eurotiomycetes</taxon>
        <taxon>Eurotiomycetidae</taxon>
        <taxon>Onygenales</taxon>
        <taxon>Ajellomycetaceae</taxon>
        <taxon>Paracoccidioides</taxon>
    </lineage>
</organism>
<accession>A0A1D2JLD3</accession>
<comment type="caution">
    <text evidence="1">The sequence shown here is derived from an EMBL/GenBank/DDBJ whole genome shotgun (WGS) entry which is preliminary data.</text>
</comment>
<sequence length="59" mass="6854">MRKIRNTRNFPFKSSGKMKNSKTYDYEWISLVSYRRIFDNYSSSSGSGSENLSVLTCSQ</sequence>
<reference evidence="1 2" key="1">
    <citation type="submission" date="2016-06" db="EMBL/GenBank/DDBJ databases">
        <authorList>
            <person name="Kjaerup R.B."/>
            <person name="Dalgaard T.S."/>
            <person name="Juul-Madsen H.R."/>
        </authorList>
    </citation>
    <scope>NUCLEOTIDE SEQUENCE [LARGE SCALE GENOMIC DNA]</scope>
    <source>
        <strain evidence="1 2">Pb300</strain>
    </source>
</reference>
<dbReference type="EMBL" id="LZYO01000038">
    <property type="protein sequence ID" value="ODH40793.1"/>
    <property type="molecule type" value="Genomic_DNA"/>
</dbReference>
<gene>
    <name evidence="1" type="ORF">ACO22_01550</name>
</gene>
<dbReference type="AlphaFoldDB" id="A0A1D2JLD3"/>
<proteinExistence type="predicted"/>
<evidence type="ECO:0000313" key="1">
    <source>
        <dbReference type="EMBL" id="ODH40793.1"/>
    </source>
</evidence>
<evidence type="ECO:0000313" key="2">
    <source>
        <dbReference type="Proteomes" id="UP000242814"/>
    </source>
</evidence>
<name>A0A1D2JLD3_PARBR</name>
<dbReference type="Proteomes" id="UP000242814">
    <property type="component" value="Unassembled WGS sequence"/>
</dbReference>
<protein>
    <submittedName>
        <fullName evidence="1">Uncharacterized protein</fullName>
    </submittedName>
</protein>